<gene>
    <name evidence="3" type="ORF">HMPREF1120_06076</name>
</gene>
<feature type="domain" description="BZIP" evidence="2">
    <location>
        <begin position="14"/>
        <end position="29"/>
    </location>
</feature>
<name>H6C343_EXODN</name>
<protein>
    <recommendedName>
        <fullName evidence="2">BZIP domain-containing protein</fullName>
    </recommendedName>
</protein>
<dbReference type="RefSeq" id="XP_009158519.1">
    <property type="nucleotide sequence ID" value="XM_009160271.1"/>
</dbReference>
<proteinExistence type="predicted"/>
<dbReference type="CDD" id="cd14688">
    <property type="entry name" value="bZIP_YAP"/>
    <property type="match status" value="1"/>
</dbReference>
<evidence type="ECO:0000313" key="4">
    <source>
        <dbReference type="Proteomes" id="UP000007304"/>
    </source>
</evidence>
<evidence type="ECO:0000256" key="1">
    <source>
        <dbReference type="SAM" id="MobiDB-lite"/>
    </source>
</evidence>
<reference evidence="3" key="1">
    <citation type="submission" date="2011-07" db="EMBL/GenBank/DDBJ databases">
        <title>The Genome Sequence of Exophiala (Wangiella) dermatitidis NIH/UT8656.</title>
        <authorList>
            <consortium name="The Broad Institute Genome Sequencing Platform"/>
            <person name="Cuomo C."/>
            <person name="Wang Z."/>
            <person name="Hunicke-Smith S."/>
            <person name="Szanislo P.J."/>
            <person name="Earl A."/>
            <person name="Young S.K."/>
            <person name="Zeng Q."/>
            <person name="Gargeya S."/>
            <person name="Fitzgerald M."/>
            <person name="Haas B."/>
            <person name="Abouelleil A."/>
            <person name="Alvarado L."/>
            <person name="Arachchi H.M."/>
            <person name="Berlin A."/>
            <person name="Brown A."/>
            <person name="Chapman S.B."/>
            <person name="Chen Z."/>
            <person name="Dunbar C."/>
            <person name="Freedman E."/>
            <person name="Gearin G."/>
            <person name="Gellesch M."/>
            <person name="Goldberg J."/>
            <person name="Griggs A."/>
            <person name="Gujja S."/>
            <person name="Heiman D."/>
            <person name="Howarth C."/>
            <person name="Larson L."/>
            <person name="Lui A."/>
            <person name="MacDonald P.J.P."/>
            <person name="Montmayeur A."/>
            <person name="Murphy C."/>
            <person name="Neiman D."/>
            <person name="Pearson M."/>
            <person name="Priest M."/>
            <person name="Roberts A."/>
            <person name="Saif S."/>
            <person name="Shea T."/>
            <person name="Shenoy N."/>
            <person name="Sisk P."/>
            <person name="Stolte C."/>
            <person name="Sykes S."/>
            <person name="Wortman J."/>
            <person name="Nusbaum C."/>
            <person name="Birren B."/>
        </authorList>
    </citation>
    <scope>NUCLEOTIDE SEQUENCE</scope>
    <source>
        <strain evidence="3">NIH/UT8656</strain>
    </source>
</reference>
<dbReference type="InParanoid" id="H6C343"/>
<dbReference type="InterPro" id="IPR004827">
    <property type="entry name" value="bZIP"/>
</dbReference>
<dbReference type="EMBL" id="JH226134">
    <property type="protein sequence ID" value="EHY58058.1"/>
    <property type="molecule type" value="Genomic_DNA"/>
</dbReference>
<evidence type="ECO:0000313" key="3">
    <source>
        <dbReference type="EMBL" id="EHY58058.1"/>
    </source>
</evidence>
<dbReference type="Proteomes" id="UP000007304">
    <property type="component" value="Unassembled WGS sequence"/>
</dbReference>
<dbReference type="GO" id="GO:0003700">
    <property type="term" value="F:DNA-binding transcription factor activity"/>
    <property type="evidence" value="ECO:0007669"/>
    <property type="project" value="InterPro"/>
</dbReference>
<dbReference type="PROSITE" id="PS00036">
    <property type="entry name" value="BZIP_BASIC"/>
    <property type="match status" value="1"/>
</dbReference>
<dbReference type="VEuPathDB" id="FungiDB:HMPREF1120_06076"/>
<dbReference type="AlphaFoldDB" id="H6C343"/>
<feature type="region of interest" description="Disordered" evidence="1">
    <location>
        <begin position="334"/>
        <end position="357"/>
    </location>
</feature>
<organism evidence="3 4">
    <name type="scientific">Exophiala dermatitidis (strain ATCC 34100 / CBS 525.76 / NIH/UT8656)</name>
    <name type="common">Black yeast</name>
    <name type="synonym">Wangiella dermatitidis</name>
    <dbReference type="NCBI Taxonomy" id="858893"/>
    <lineage>
        <taxon>Eukaryota</taxon>
        <taxon>Fungi</taxon>
        <taxon>Dikarya</taxon>
        <taxon>Ascomycota</taxon>
        <taxon>Pezizomycotina</taxon>
        <taxon>Eurotiomycetes</taxon>
        <taxon>Chaetothyriomycetidae</taxon>
        <taxon>Chaetothyriales</taxon>
        <taxon>Herpotrichiellaceae</taxon>
        <taxon>Exophiala</taxon>
    </lineage>
</organism>
<accession>H6C343</accession>
<dbReference type="HOGENOM" id="CLU_776203_0_0_1"/>
<evidence type="ECO:0000259" key="2">
    <source>
        <dbReference type="PROSITE" id="PS00036"/>
    </source>
</evidence>
<dbReference type="GeneID" id="20310715"/>
<keyword evidence="4" id="KW-1185">Reference proteome</keyword>
<sequence>MRLHRQAPNDYEQRRKLQNRAAQRRYRDRMRQSNTIRVDYRGFRNDGFQQYQLQNSRQDFSGSTAPMASSPGFCPSNQETEYERGISDIDWNLGGNSPPTDQQLRQYRVVDPAYFSHSADLADSRSIHDGYGEPQWDNAVVHAHQELPQIDSQPSQFRKYAEPPSHFLEELTDDPISSSERPIDVADLKFDVSLGREMAQSRQHADLRSLTALSSSEQLSSELPELTASLGIQMGRGEWEQQHICQPPQTIDVAFQQKVENVVQELLRFYYVGLNLKLLQEDPELHSKLGALQQHFVATKVRPPLTSTGTLSSKGCGLSQQTNSNAWKAAGFQGAEVDRGRPGTAGPTRCLPSEAFR</sequence>